<keyword evidence="3" id="KW-1185">Reference proteome</keyword>
<name>A0A448Z317_9STRA</name>
<dbReference type="GO" id="GO:0005634">
    <property type="term" value="C:nucleus"/>
    <property type="evidence" value="ECO:0007669"/>
    <property type="project" value="TreeGrafter"/>
</dbReference>
<dbReference type="AlphaFoldDB" id="A0A448Z317"/>
<dbReference type="SUPFAM" id="SSF82199">
    <property type="entry name" value="SET domain"/>
    <property type="match status" value="1"/>
</dbReference>
<gene>
    <name evidence="2" type="ORF">PSNMU_V1.4_AUG-EV-PASAV3_0031410</name>
</gene>
<dbReference type="InterPro" id="IPR046341">
    <property type="entry name" value="SET_dom_sf"/>
</dbReference>
<evidence type="ECO:0000313" key="3">
    <source>
        <dbReference type="Proteomes" id="UP000291116"/>
    </source>
</evidence>
<dbReference type="InterPro" id="IPR051760">
    <property type="entry name" value="KMT5A"/>
</dbReference>
<dbReference type="SMART" id="SM00317">
    <property type="entry name" value="SET"/>
    <property type="match status" value="1"/>
</dbReference>
<proteinExistence type="predicted"/>
<reference evidence="2 3" key="1">
    <citation type="submission" date="2019-01" db="EMBL/GenBank/DDBJ databases">
        <authorList>
            <person name="Ferrante I. M."/>
        </authorList>
    </citation>
    <scope>NUCLEOTIDE SEQUENCE [LARGE SCALE GENOMIC DNA]</scope>
    <source>
        <strain evidence="2 3">B856</strain>
    </source>
</reference>
<dbReference type="PANTHER" id="PTHR46167:SF1">
    <property type="entry name" value="N-LYSINE METHYLTRANSFERASE KMT5A"/>
    <property type="match status" value="1"/>
</dbReference>
<dbReference type="OrthoDB" id="308383at2759"/>
<accession>A0A448Z317</accession>
<protein>
    <recommendedName>
        <fullName evidence="1">SET domain-containing protein</fullName>
    </recommendedName>
</protein>
<dbReference type="Proteomes" id="UP000291116">
    <property type="component" value="Unassembled WGS sequence"/>
</dbReference>
<dbReference type="InterPro" id="IPR001214">
    <property type="entry name" value="SET_dom"/>
</dbReference>
<feature type="domain" description="SET" evidence="1">
    <location>
        <begin position="23"/>
        <end position="134"/>
    </location>
</feature>
<dbReference type="Pfam" id="PF00856">
    <property type="entry name" value="SET"/>
    <property type="match status" value="1"/>
</dbReference>
<dbReference type="PANTHER" id="PTHR46167">
    <property type="entry name" value="N-LYSINE METHYLTRANSFERASE KMT5A"/>
    <property type="match status" value="1"/>
</dbReference>
<dbReference type="GO" id="GO:0006357">
    <property type="term" value="P:regulation of transcription by RNA polymerase II"/>
    <property type="evidence" value="ECO:0007669"/>
    <property type="project" value="TreeGrafter"/>
</dbReference>
<dbReference type="PROSITE" id="PS50280">
    <property type="entry name" value="SET"/>
    <property type="match status" value="1"/>
</dbReference>
<dbReference type="GO" id="GO:0042799">
    <property type="term" value="F:histone H4K20 methyltransferase activity"/>
    <property type="evidence" value="ECO:0007669"/>
    <property type="project" value="TreeGrafter"/>
</dbReference>
<dbReference type="Gene3D" id="2.170.270.10">
    <property type="entry name" value="SET domain"/>
    <property type="match status" value="1"/>
</dbReference>
<evidence type="ECO:0000313" key="2">
    <source>
        <dbReference type="EMBL" id="VEU36385.1"/>
    </source>
</evidence>
<dbReference type="EMBL" id="CAACVS010000088">
    <property type="protein sequence ID" value="VEU36385.1"/>
    <property type="molecule type" value="Genomic_DNA"/>
</dbReference>
<dbReference type="GO" id="GO:0005700">
    <property type="term" value="C:polytene chromosome"/>
    <property type="evidence" value="ECO:0007669"/>
    <property type="project" value="TreeGrafter"/>
</dbReference>
<sequence length="267" mass="28791">MKALPLFLLGLGSTPPGRPPPEAPVETRLSPPKGYGVFATGPIANGTVVCGYEGDLLTLAEQEARYPDSWPDYCLRLSPELSIDAERSGHWSRFVNHDERPNLVVETSLAPEPSARFRAIRDIAAGEELCFDYGPVYFYARGITPAPGTESRTVSLAPRPVDEAAVEEERAWAASGLPDAPATVDEIGRVLSSAAVSEGAKKAALARALDYFGAIEWIDEDAFFLALPGLAETEKRRVAYSSSAPEELAASLEEVVEHYSAGDKDRQ</sequence>
<organism evidence="2 3">
    <name type="scientific">Pseudo-nitzschia multistriata</name>
    <dbReference type="NCBI Taxonomy" id="183589"/>
    <lineage>
        <taxon>Eukaryota</taxon>
        <taxon>Sar</taxon>
        <taxon>Stramenopiles</taxon>
        <taxon>Ochrophyta</taxon>
        <taxon>Bacillariophyta</taxon>
        <taxon>Bacillariophyceae</taxon>
        <taxon>Bacillariophycidae</taxon>
        <taxon>Bacillariales</taxon>
        <taxon>Bacillariaceae</taxon>
        <taxon>Pseudo-nitzschia</taxon>
    </lineage>
</organism>
<evidence type="ECO:0000259" key="1">
    <source>
        <dbReference type="PROSITE" id="PS50280"/>
    </source>
</evidence>